<reference evidence="2 3" key="1">
    <citation type="journal article" date="2014" name="BMC Genomics">
        <title>Genome sequencing of four Aureobasidium pullulans varieties: biotechnological potential, stress tolerance, and description of new species.</title>
        <authorList>
            <person name="Gostin Ar C."/>
            <person name="Ohm R.A."/>
            <person name="Kogej T."/>
            <person name="Sonjak S."/>
            <person name="Turk M."/>
            <person name="Zajc J."/>
            <person name="Zalar P."/>
            <person name="Grube M."/>
            <person name="Sun H."/>
            <person name="Han J."/>
            <person name="Sharma A."/>
            <person name="Chiniquy J."/>
            <person name="Ngan C.Y."/>
            <person name="Lipzen A."/>
            <person name="Barry K."/>
            <person name="Grigoriev I.V."/>
            <person name="Gunde-Cimerman N."/>
        </authorList>
    </citation>
    <scope>NUCLEOTIDE SEQUENCE [LARGE SCALE GENOMIC DNA]</scope>
    <source>
        <strain evidence="2 3">EXF-2481</strain>
    </source>
</reference>
<dbReference type="EMBL" id="KL584791">
    <property type="protein sequence ID" value="KEQ90458.1"/>
    <property type="molecule type" value="Genomic_DNA"/>
</dbReference>
<dbReference type="GeneID" id="25364981"/>
<gene>
    <name evidence="2" type="ORF">AUEXF2481DRAFT_33995</name>
</gene>
<evidence type="ECO:0000313" key="3">
    <source>
        <dbReference type="Proteomes" id="UP000030641"/>
    </source>
</evidence>
<evidence type="ECO:0000313" key="2">
    <source>
        <dbReference type="EMBL" id="KEQ90458.1"/>
    </source>
</evidence>
<dbReference type="AlphaFoldDB" id="A0A074XY14"/>
<feature type="region of interest" description="Disordered" evidence="1">
    <location>
        <begin position="1"/>
        <end position="42"/>
    </location>
</feature>
<organism evidence="2 3">
    <name type="scientific">Aureobasidium subglaciale (strain EXF-2481)</name>
    <name type="common">Aureobasidium pullulans var. subglaciale</name>
    <dbReference type="NCBI Taxonomy" id="1043005"/>
    <lineage>
        <taxon>Eukaryota</taxon>
        <taxon>Fungi</taxon>
        <taxon>Dikarya</taxon>
        <taxon>Ascomycota</taxon>
        <taxon>Pezizomycotina</taxon>
        <taxon>Dothideomycetes</taxon>
        <taxon>Dothideomycetidae</taxon>
        <taxon>Dothideales</taxon>
        <taxon>Saccotheciaceae</taxon>
        <taxon>Aureobasidium</taxon>
    </lineage>
</organism>
<name>A0A074XY14_AURSE</name>
<sequence>MQSLFDTGSVGASASPNFDATQTPPPTLSSTQARPPTEYSDQTMNPSIVAMFESLQESQQDIERAHPWRKSAHSMQERYQEICPLCSTQSKFCQAPSHYPNDPRRVELRDAASGIDNDIHFIRGMMESDLRVPLCCAIINNTLNMNSLSTAFLQGRYSSLLDEWHTAWANSGYHPNRHPGDYIGLAKAHSTRATVAGIMMNHPDFNLGQINPRLTALCDRIAQIISSLVPQPLLSIAVRMTVSPQDSSATYPKYRQDTHNDESNIIYEDDKFEPGAKKVVNFVIVPLIEERSFEETGVRSVVLQRSEVFALLKTASVTSEELRIRHELYE</sequence>
<keyword evidence="3" id="KW-1185">Reference proteome</keyword>
<dbReference type="InParanoid" id="A0A074XY14"/>
<dbReference type="Proteomes" id="UP000030641">
    <property type="component" value="Unassembled WGS sequence"/>
</dbReference>
<evidence type="ECO:0000256" key="1">
    <source>
        <dbReference type="SAM" id="MobiDB-lite"/>
    </source>
</evidence>
<protein>
    <submittedName>
        <fullName evidence="2">Uncharacterized protein</fullName>
    </submittedName>
</protein>
<proteinExistence type="predicted"/>
<feature type="compositionally biased region" description="Polar residues" evidence="1">
    <location>
        <begin position="1"/>
        <end position="20"/>
    </location>
</feature>
<dbReference type="OrthoDB" id="10412445at2759"/>
<dbReference type="HOGENOM" id="CLU_841934_0_0_1"/>
<dbReference type="RefSeq" id="XP_013338913.1">
    <property type="nucleotide sequence ID" value="XM_013483459.1"/>
</dbReference>
<accession>A0A074XY14</accession>